<dbReference type="InterPro" id="IPR002110">
    <property type="entry name" value="Ankyrin_rpt"/>
</dbReference>
<dbReference type="Gene3D" id="1.25.40.20">
    <property type="entry name" value="Ankyrin repeat-containing domain"/>
    <property type="match status" value="1"/>
</dbReference>
<accession>A0A0V0QG25</accession>
<protein>
    <submittedName>
        <fullName evidence="3">Ankyrin repeat-containing domain</fullName>
    </submittedName>
</protein>
<name>A0A0V0QG25_PSEPJ</name>
<keyword evidence="2" id="KW-0175">Coiled coil</keyword>
<evidence type="ECO:0000313" key="4">
    <source>
        <dbReference type="Proteomes" id="UP000054937"/>
    </source>
</evidence>
<dbReference type="SUPFAM" id="SSF48403">
    <property type="entry name" value="Ankyrin repeat"/>
    <property type="match status" value="1"/>
</dbReference>
<dbReference type="EMBL" id="LDAU01000176">
    <property type="protein sequence ID" value="KRX01166.1"/>
    <property type="molecule type" value="Genomic_DNA"/>
</dbReference>
<dbReference type="PROSITE" id="PS50297">
    <property type="entry name" value="ANK_REP_REGION"/>
    <property type="match status" value="1"/>
</dbReference>
<evidence type="ECO:0000313" key="3">
    <source>
        <dbReference type="EMBL" id="KRX01166.1"/>
    </source>
</evidence>
<dbReference type="InterPro" id="IPR036770">
    <property type="entry name" value="Ankyrin_rpt-contain_sf"/>
</dbReference>
<dbReference type="OrthoDB" id="273917at2759"/>
<dbReference type="Pfam" id="PF12796">
    <property type="entry name" value="Ank_2"/>
    <property type="match status" value="1"/>
</dbReference>
<dbReference type="Proteomes" id="UP000054937">
    <property type="component" value="Unassembled WGS sequence"/>
</dbReference>
<keyword evidence="4" id="KW-1185">Reference proteome</keyword>
<evidence type="ECO:0000256" key="1">
    <source>
        <dbReference type="PROSITE-ProRule" id="PRU00023"/>
    </source>
</evidence>
<comment type="caution">
    <text evidence="3">The sequence shown here is derived from an EMBL/GenBank/DDBJ whole genome shotgun (WGS) entry which is preliminary data.</text>
</comment>
<dbReference type="InParanoid" id="A0A0V0QG25"/>
<feature type="repeat" description="ANK" evidence="1">
    <location>
        <begin position="29"/>
        <end position="61"/>
    </location>
</feature>
<dbReference type="PROSITE" id="PS50088">
    <property type="entry name" value="ANK_REPEAT"/>
    <property type="match status" value="1"/>
</dbReference>
<evidence type="ECO:0000256" key="2">
    <source>
        <dbReference type="SAM" id="Coils"/>
    </source>
</evidence>
<keyword evidence="1" id="KW-0040">ANK repeat</keyword>
<proteinExistence type="predicted"/>
<feature type="coiled-coil region" evidence="2">
    <location>
        <begin position="394"/>
        <end position="428"/>
    </location>
</feature>
<gene>
    <name evidence="3" type="ORF">PPERSA_08267</name>
</gene>
<dbReference type="AlphaFoldDB" id="A0A0V0QG25"/>
<reference evidence="3 4" key="1">
    <citation type="journal article" date="2015" name="Sci. Rep.">
        <title>Genome of the facultative scuticociliatosis pathogen Pseudocohnilembus persalinus provides insight into its virulence through horizontal gene transfer.</title>
        <authorList>
            <person name="Xiong J."/>
            <person name="Wang G."/>
            <person name="Cheng J."/>
            <person name="Tian M."/>
            <person name="Pan X."/>
            <person name="Warren A."/>
            <person name="Jiang C."/>
            <person name="Yuan D."/>
            <person name="Miao W."/>
        </authorList>
    </citation>
    <scope>NUCLEOTIDE SEQUENCE [LARGE SCALE GENOMIC DNA]</scope>
    <source>
        <strain evidence="3">36N120E</strain>
    </source>
</reference>
<organism evidence="3 4">
    <name type="scientific">Pseudocohnilembus persalinus</name>
    <name type="common">Ciliate</name>
    <dbReference type="NCBI Taxonomy" id="266149"/>
    <lineage>
        <taxon>Eukaryota</taxon>
        <taxon>Sar</taxon>
        <taxon>Alveolata</taxon>
        <taxon>Ciliophora</taxon>
        <taxon>Intramacronucleata</taxon>
        <taxon>Oligohymenophorea</taxon>
        <taxon>Scuticociliatia</taxon>
        <taxon>Philasterida</taxon>
        <taxon>Pseudocohnilembidae</taxon>
        <taxon>Pseudocohnilembus</taxon>
    </lineage>
</organism>
<sequence length="448" mass="52946">MIYLAQYGNLQMLQKLEQKDLDINYQDYEGKTALHYASKLGQNQYINLLILNGAIISIKDYALQQTPVQMAYNFETRQQMIVSSSKHVQNPNKLLKNDKKKMVSSSHLKAISKRDTEIAKSYFKEIGDSQFSPKQQDSNKNFQIRQINPLPKSQLFQQFNNQNNFENSQQFTGNSSQLNSNINQNPYQNLNQSEFFQKSLLTTKSEVQESILYNKSKMQFNSQISQKLPISSQLFDKKYNNMSENIEINRDIIQNFDKGYHSYLQNRFIKIMKQIQIEGIDNWWHLNQPWIYTSSWMEGVETADELYQKSQSIPSYTIMLIVFNLLMPVNIDLPTQEQNQNEIQFPNQQWFTQLSKEQLLILKQKQSNIIKQNEKFLDENQNLKDSIIYLNDDKKIKDKQLQQLNEERDALLKQIDEYKIRIGRITEENNQKDKKLLEQEYQIGQNSC</sequence>